<dbReference type="GO" id="GO:0005509">
    <property type="term" value="F:calcium ion binding"/>
    <property type="evidence" value="ECO:0007669"/>
    <property type="project" value="InterPro"/>
</dbReference>
<reference evidence="5" key="1">
    <citation type="submission" date="2019-07" db="EMBL/GenBank/DDBJ databases">
        <authorList>
            <person name="Dittberner H."/>
        </authorList>
    </citation>
    <scope>NUCLEOTIDE SEQUENCE [LARGE SCALE GENOMIC DNA]</scope>
</reference>
<organism evidence="5 6">
    <name type="scientific">Arabis nemorensis</name>
    <dbReference type="NCBI Taxonomy" id="586526"/>
    <lineage>
        <taxon>Eukaryota</taxon>
        <taxon>Viridiplantae</taxon>
        <taxon>Streptophyta</taxon>
        <taxon>Embryophyta</taxon>
        <taxon>Tracheophyta</taxon>
        <taxon>Spermatophyta</taxon>
        <taxon>Magnoliopsida</taxon>
        <taxon>eudicotyledons</taxon>
        <taxon>Gunneridae</taxon>
        <taxon>Pentapetalae</taxon>
        <taxon>rosids</taxon>
        <taxon>malvids</taxon>
        <taxon>Brassicales</taxon>
        <taxon>Brassicaceae</taxon>
        <taxon>Arabideae</taxon>
        <taxon>Arabis</taxon>
    </lineage>
</organism>
<evidence type="ECO:0000256" key="3">
    <source>
        <dbReference type="ARBA" id="ARBA00022837"/>
    </source>
</evidence>
<name>A0A565C8H3_9BRAS</name>
<evidence type="ECO:0000256" key="1">
    <source>
        <dbReference type="ARBA" id="ARBA00022723"/>
    </source>
</evidence>
<keyword evidence="2" id="KW-0677">Repeat</keyword>
<dbReference type="GO" id="GO:0016460">
    <property type="term" value="C:myosin II complex"/>
    <property type="evidence" value="ECO:0007669"/>
    <property type="project" value="TreeGrafter"/>
</dbReference>
<evidence type="ECO:0000313" key="5">
    <source>
        <dbReference type="EMBL" id="VVB09962.1"/>
    </source>
</evidence>
<dbReference type="FunFam" id="1.10.238.10:FF:000256">
    <property type="entry name" value="probable calcium-binding protein CML20"/>
    <property type="match status" value="1"/>
</dbReference>
<dbReference type="FunFam" id="1.10.238.10:FF:000268">
    <property type="entry name" value="Centrin 2"/>
    <property type="match status" value="1"/>
</dbReference>
<dbReference type="Proteomes" id="UP000489600">
    <property type="component" value="Unassembled WGS sequence"/>
</dbReference>
<comment type="caution">
    <text evidence="5">The sequence shown here is derived from an EMBL/GenBank/DDBJ whole genome shotgun (WGS) entry which is preliminary data.</text>
</comment>
<evidence type="ECO:0000256" key="2">
    <source>
        <dbReference type="ARBA" id="ARBA00022737"/>
    </source>
</evidence>
<dbReference type="SUPFAM" id="SSF47473">
    <property type="entry name" value="EF-hand"/>
    <property type="match status" value="1"/>
</dbReference>
<feature type="domain" description="EF-hand" evidence="4">
    <location>
        <begin position="27"/>
        <end position="62"/>
    </location>
</feature>
<keyword evidence="1" id="KW-0479">Metal-binding</keyword>
<dbReference type="PANTHER" id="PTHR23048">
    <property type="entry name" value="MYOSIN LIGHT CHAIN 1, 3"/>
    <property type="match status" value="1"/>
</dbReference>
<proteinExistence type="predicted"/>
<dbReference type="CDD" id="cd00051">
    <property type="entry name" value="EFh"/>
    <property type="match status" value="2"/>
</dbReference>
<evidence type="ECO:0000259" key="4">
    <source>
        <dbReference type="PROSITE" id="PS50222"/>
    </source>
</evidence>
<dbReference type="PROSITE" id="PS50222">
    <property type="entry name" value="EF_HAND_2"/>
    <property type="match status" value="4"/>
</dbReference>
<dbReference type="InterPro" id="IPR050230">
    <property type="entry name" value="CALM/Myosin/TropC-like"/>
</dbReference>
<evidence type="ECO:0000313" key="6">
    <source>
        <dbReference type="Proteomes" id="UP000489600"/>
    </source>
</evidence>
<keyword evidence="3" id="KW-0106">Calcium</keyword>
<feature type="domain" description="EF-hand" evidence="4">
    <location>
        <begin position="136"/>
        <end position="171"/>
    </location>
</feature>
<dbReference type="Gene3D" id="1.10.238.10">
    <property type="entry name" value="EF-hand"/>
    <property type="match status" value="2"/>
</dbReference>
<gene>
    <name evidence="5" type="ORF">ANE_LOCUS20406</name>
</gene>
<protein>
    <recommendedName>
        <fullName evidence="4">EF-hand domain-containing protein</fullName>
    </recommendedName>
</protein>
<dbReference type="PROSITE" id="PS00018">
    <property type="entry name" value="EF_HAND_1"/>
    <property type="match status" value="4"/>
</dbReference>
<dbReference type="OrthoDB" id="343296at2759"/>
<feature type="domain" description="EF-hand" evidence="4">
    <location>
        <begin position="63"/>
        <end position="98"/>
    </location>
</feature>
<dbReference type="AlphaFoldDB" id="A0A565C8H3"/>
<dbReference type="SMART" id="SM00054">
    <property type="entry name" value="EFh"/>
    <property type="match status" value="4"/>
</dbReference>
<sequence>MASFRSQAIQLRSGLKPKGKTYGLTKQKRREIEDIFNLFDIDGSGTIDARELHVAMRILGFEMNDEQINELMAEVDKDQSGAIDFDEFVYMMTTKFGERDSIEELSKAFKIIDHDNNGKISHHDIKQIAKELGENFTDNDIEEMIEEADRDKDGEVNLEEFMKMMKRTSYGYEK</sequence>
<keyword evidence="6" id="KW-1185">Reference proteome</keyword>
<feature type="domain" description="EF-hand" evidence="4">
    <location>
        <begin position="100"/>
        <end position="135"/>
    </location>
</feature>
<dbReference type="Pfam" id="PF13499">
    <property type="entry name" value="EF-hand_7"/>
    <property type="match status" value="2"/>
</dbReference>
<dbReference type="InterPro" id="IPR011992">
    <property type="entry name" value="EF-hand-dom_pair"/>
</dbReference>
<dbReference type="InterPro" id="IPR002048">
    <property type="entry name" value="EF_hand_dom"/>
</dbReference>
<dbReference type="PANTHER" id="PTHR23048:SF59">
    <property type="entry name" value="EF-HAND SUPERFAMILY PROTEIN"/>
    <property type="match status" value="1"/>
</dbReference>
<accession>A0A565C8H3</accession>
<dbReference type="EMBL" id="CABITT030000007">
    <property type="protein sequence ID" value="VVB09962.1"/>
    <property type="molecule type" value="Genomic_DNA"/>
</dbReference>
<dbReference type="InterPro" id="IPR018247">
    <property type="entry name" value="EF_Hand_1_Ca_BS"/>
</dbReference>